<evidence type="ECO:0000313" key="1">
    <source>
        <dbReference type="Proteomes" id="UP000887578"/>
    </source>
</evidence>
<evidence type="ECO:0000313" key="2">
    <source>
        <dbReference type="WBParaSite" id="PDA_v2.g14106.t1"/>
    </source>
</evidence>
<dbReference type="Proteomes" id="UP000887578">
    <property type="component" value="Unplaced"/>
</dbReference>
<proteinExistence type="predicted"/>
<sequence length="150" mass="17771">MNTDEVVPETEHDYFYFETAVSLEALFKALPNIKTFTYFLPENSLNIITTKTAEELLKIPHFLSLDKFVIYEIPEIFDIKTFYGYIKKNKQTKIELDFSRQISDEYKTRLQKIVDEILETENRDYKVPRINFSGITNSSADKMYALYHQN</sequence>
<name>A0A914PH61_9BILA</name>
<organism evidence="1 2">
    <name type="scientific">Panagrolaimus davidi</name>
    <dbReference type="NCBI Taxonomy" id="227884"/>
    <lineage>
        <taxon>Eukaryota</taxon>
        <taxon>Metazoa</taxon>
        <taxon>Ecdysozoa</taxon>
        <taxon>Nematoda</taxon>
        <taxon>Chromadorea</taxon>
        <taxon>Rhabditida</taxon>
        <taxon>Tylenchina</taxon>
        <taxon>Panagrolaimomorpha</taxon>
        <taxon>Panagrolaimoidea</taxon>
        <taxon>Panagrolaimidae</taxon>
        <taxon>Panagrolaimus</taxon>
    </lineage>
</organism>
<protein>
    <submittedName>
        <fullName evidence="2">Uncharacterized protein</fullName>
    </submittedName>
</protein>
<dbReference type="WBParaSite" id="PDA_v2.g14106.t1">
    <property type="protein sequence ID" value="PDA_v2.g14106.t1"/>
    <property type="gene ID" value="PDA_v2.g14106"/>
</dbReference>
<dbReference type="AlphaFoldDB" id="A0A914PH61"/>
<reference evidence="2" key="1">
    <citation type="submission" date="2022-11" db="UniProtKB">
        <authorList>
            <consortium name="WormBaseParasite"/>
        </authorList>
    </citation>
    <scope>IDENTIFICATION</scope>
</reference>
<keyword evidence="1" id="KW-1185">Reference proteome</keyword>
<accession>A0A914PH61</accession>